<dbReference type="Proteomes" id="UP000195897">
    <property type="component" value="Unassembled WGS sequence"/>
</dbReference>
<dbReference type="Pfam" id="PF00392">
    <property type="entry name" value="GntR"/>
    <property type="match status" value="1"/>
</dbReference>
<dbReference type="Gene3D" id="3.40.1410.10">
    <property type="entry name" value="Chorismate lyase-like"/>
    <property type="match status" value="1"/>
</dbReference>
<dbReference type="SUPFAM" id="SSF64288">
    <property type="entry name" value="Chorismate lyase-like"/>
    <property type="match status" value="1"/>
</dbReference>
<accession>A0A1Y4LAI5</accession>
<dbReference type="InterPro" id="IPR050679">
    <property type="entry name" value="Bact_HTH_transcr_reg"/>
</dbReference>
<keyword evidence="3" id="KW-0804">Transcription</keyword>
<name>A0A1Y4LAI5_9FIRM</name>
<dbReference type="InterPro" id="IPR011663">
    <property type="entry name" value="UTRA"/>
</dbReference>
<dbReference type="RefSeq" id="WP_087371015.1">
    <property type="nucleotide sequence ID" value="NZ_NFKK01000003.1"/>
</dbReference>
<dbReference type="EMBL" id="NFKK01000003">
    <property type="protein sequence ID" value="OUP53727.1"/>
    <property type="molecule type" value="Genomic_DNA"/>
</dbReference>
<dbReference type="InterPro" id="IPR036390">
    <property type="entry name" value="WH_DNA-bd_sf"/>
</dbReference>
<dbReference type="InterPro" id="IPR036388">
    <property type="entry name" value="WH-like_DNA-bd_sf"/>
</dbReference>
<keyword evidence="2" id="KW-0238">DNA-binding</keyword>
<dbReference type="AlphaFoldDB" id="A0A1Y4LAI5"/>
<organism evidence="5 6">
    <name type="scientific">Butyricicoccus pullicaecorum</name>
    <dbReference type="NCBI Taxonomy" id="501571"/>
    <lineage>
        <taxon>Bacteria</taxon>
        <taxon>Bacillati</taxon>
        <taxon>Bacillota</taxon>
        <taxon>Clostridia</taxon>
        <taxon>Eubacteriales</taxon>
        <taxon>Butyricicoccaceae</taxon>
        <taxon>Butyricicoccus</taxon>
    </lineage>
</organism>
<keyword evidence="1" id="KW-0805">Transcription regulation</keyword>
<dbReference type="PROSITE" id="PS50949">
    <property type="entry name" value="HTH_GNTR"/>
    <property type="match status" value="1"/>
</dbReference>
<reference evidence="6" key="1">
    <citation type="submission" date="2017-04" db="EMBL/GenBank/DDBJ databases">
        <title>Function of individual gut microbiota members based on whole genome sequencing of pure cultures obtained from chicken caecum.</title>
        <authorList>
            <person name="Medvecky M."/>
            <person name="Cejkova D."/>
            <person name="Polansky O."/>
            <person name="Karasova D."/>
            <person name="Kubasova T."/>
            <person name="Cizek A."/>
            <person name="Rychlik I."/>
        </authorList>
    </citation>
    <scope>NUCLEOTIDE SEQUENCE [LARGE SCALE GENOMIC DNA]</scope>
    <source>
        <strain evidence="6">An180</strain>
    </source>
</reference>
<dbReference type="CDD" id="cd07377">
    <property type="entry name" value="WHTH_GntR"/>
    <property type="match status" value="1"/>
</dbReference>
<dbReference type="GO" id="GO:0003700">
    <property type="term" value="F:DNA-binding transcription factor activity"/>
    <property type="evidence" value="ECO:0007669"/>
    <property type="project" value="InterPro"/>
</dbReference>
<evidence type="ECO:0000256" key="3">
    <source>
        <dbReference type="ARBA" id="ARBA00023163"/>
    </source>
</evidence>
<dbReference type="InterPro" id="IPR028978">
    <property type="entry name" value="Chorismate_lyase_/UTRA_dom_sf"/>
</dbReference>
<dbReference type="SMART" id="SM00866">
    <property type="entry name" value="UTRA"/>
    <property type="match status" value="1"/>
</dbReference>
<evidence type="ECO:0000313" key="5">
    <source>
        <dbReference type="EMBL" id="OUP53727.1"/>
    </source>
</evidence>
<feature type="domain" description="HTH gntR-type" evidence="4">
    <location>
        <begin position="9"/>
        <end position="77"/>
    </location>
</feature>
<dbReference type="Gene3D" id="1.10.10.10">
    <property type="entry name" value="Winged helix-like DNA-binding domain superfamily/Winged helix DNA-binding domain"/>
    <property type="match status" value="1"/>
</dbReference>
<dbReference type="GO" id="GO:0045892">
    <property type="term" value="P:negative regulation of DNA-templated transcription"/>
    <property type="evidence" value="ECO:0007669"/>
    <property type="project" value="TreeGrafter"/>
</dbReference>
<evidence type="ECO:0000256" key="1">
    <source>
        <dbReference type="ARBA" id="ARBA00023015"/>
    </source>
</evidence>
<evidence type="ECO:0000313" key="6">
    <source>
        <dbReference type="Proteomes" id="UP000195897"/>
    </source>
</evidence>
<gene>
    <name evidence="5" type="ORF">B5F17_03845</name>
</gene>
<dbReference type="GO" id="GO:0003677">
    <property type="term" value="F:DNA binding"/>
    <property type="evidence" value="ECO:0007669"/>
    <property type="project" value="UniProtKB-KW"/>
</dbReference>
<protein>
    <recommendedName>
        <fullName evidence="4">HTH gntR-type domain-containing protein</fullName>
    </recommendedName>
</protein>
<dbReference type="SMART" id="SM00345">
    <property type="entry name" value="HTH_GNTR"/>
    <property type="match status" value="1"/>
</dbReference>
<dbReference type="PANTHER" id="PTHR44846:SF1">
    <property type="entry name" value="MANNOSYL-D-GLYCERATE TRANSPORT_METABOLISM SYSTEM REPRESSOR MNGR-RELATED"/>
    <property type="match status" value="1"/>
</dbReference>
<comment type="caution">
    <text evidence="5">The sequence shown here is derived from an EMBL/GenBank/DDBJ whole genome shotgun (WGS) entry which is preliminary data.</text>
</comment>
<dbReference type="PANTHER" id="PTHR44846">
    <property type="entry name" value="MANNOSYL-D-GLYCERATE TRANSPORT/METABOLISM SYSTEM REPRESSOR MNGR-RELATED"/>
    <property type="match status" value="1"/>
</dbReference>
<proteinExistence type="predicted"/>
<sequence length="247" mass="28055">MAPQMIQREDLKTQAKRALMQYIRTLDLEHDNKLPREEQLCTLIGVSRVTLRSALNELASEGVVLRRQGKGTFVNRTCMNMKATLNPAMHFGDIIARSGYTPNVRMVGWEVFPADEEIAAGLQIEPSTACIRAKKIFYADDRPCVYCEDILPASLWGDAAVPEGEPSLFQLIYERSGRKVAWDKVELHVCMSDDLRDLSPFGSRPMLLLKSLTYDKDDIPLFFASEYIDTQLLTLSQIRQREFVYSG</sequence>
<dbReference type="PRINTS" id="PR00035">
    <property type="entry name" value="HTHGNTR"/>
</dbReference>
<dbReference type="Pfam" id="PF07702">
    <property type="entry name" value="UTRA"/>
    <property type="match status" value="1"/>
</dbReference>
<dbReference type="SUPFAM" id="SSF46785">
    <property type="entry name" value="Winged helix' DNA-binding domain"/>
    <property type="match status" value="1"/>
</dbReference>
<dbReference type="InterPro" id="IPR000524">
    <property type="entry name" value="Tscrpt_reg_HTH_GntR"/>
</dbReference>
<evidence type="ECO:0000256" key="2">
    <source>
        <dbReference type="ARBA" id="ARBA00023125"/>
    </source>
</evidence>
<evidence type="ECO:0000259" key="4">
    <source>
        <dbReference type="PROSITE" id="PS50949"/>
    </source>
</evidence>